<accession>A0A0M9VSU1</accession>
<evidence type="ECO:0000256" key="3">
    <source>
        <dbReference type="ARBA" id="ARBA00022759"/>
    </source>
</evidence>
<keyword evidence="5" id="KW-0732">Signal</keyword>
<reference evidence="6 7" key="1">
    <citation type="submission" date="2015-07" db="EMBL/GenBank/DDBJ databases">
        <title>The genome of the fungus Escovopsis weberi, a specialized disease agent of ant agriculture.</title>
        <authorList>
            <person name="de Man T.J."/>
            <person name="Stajich J.E."/>
            <person name="Kubicek C.P."/>
            <person name="Chenthamara K."/>
            <person name="Atanasova L."/>
            <person name="Druzhinina I.S."/>
            <person name="Birnbaum S."/>
            <person name="Barribeau S.M."/>
            <person name="Teiling C."/>
            <person name="Suen G."/>
            <person name="Currie C."/>
            <person name="Gerardo N.M."/>
        </authorList>
    </citation>
    <scope>NUCLEOTIDE SEQUENCE [LARGE SCALE GENOMIC DNA]</scope>
</reference>
<dbReference type="GO" id="GO:0005576">
    <property type="term" value="C:extracellular region"/>
    <property type="evidence" value="ECO:0007669"/>
    <property type="project" value="TreeGrafter"/>
</dbReference>
<dbReference type="GO" id="GO:0006401">
    <property type="term" value="P:RNA catabolic process"/>
    <property type="evidence" value="ECO:0007669"/>
    <property type="project" value="TreeGrafter"/>
</dbReference>
<keyword evidence="3" id="KW-0378">Hydrolase</keyword>
<dbReference type="PROSITE" id="PS00531">
    <property type="entry name" value="RNASE_T2_2"/>
    <property type="match status" value="1"/>
</dbReference>
<protein>
    <recommendedName>
        <fullName evidence="2">ribonuclease T2</fullName>
        <ecNumber evidence="2">4.6.1.19</ecNumber>
    </recommendedName>
</protein>
<dbReference type="PROSITE" id="PS00530">
    <property type="entry name" value="RNASE_T2_1"/>
    <property type="match status" value="1"/>
</dbReference>
<organism evidence="6 7">
    <name type="scientific">Escovopsis weberi</name>
    <dbReference type="NCBI Taxonomy" id="150374"/>
    <lineage>
        <taxon>Eukaryota</taxon>
        <taxon>Fungi</taxon>
        <taxon>Dikarya</taxon>
        <taxon>Ascomycota</taxon>
        <taxon>Pezizomycotina</taxon>
        <taxon>Sordariomycetes</taxon>
        <taxon>Hypocreomycetidae</taxon>
        <taxon>Hypocreales</taxon>
        <taxon>Hypocreaceae</taxon>
        <taxon>Escovopsis</taxon>
    </lineage>
</organism>
<dbReference type="PANTHER" id="PTHR11240">
    <property type="entry name" value="RIBONUCLEASE T2"/>
    <property type="match status" value="1"/>
</dbReference>
<dbReference type="GO" id="GO:0003723">
    <property type="term" value="F:RNA binding"/>
    <property type="evidence" value="ECO:0007669"/>
    <property type="project" value="InterPro"/>
</dbReference>
<sequence>MHRSGLVVFSLIASAYPVAAGLYPGITATNHTCALSEPVLSCSDQAVPGEVDTCCVETFGGLILQTQFWSVFTGLESEGQLLPANDWTIHGLWPDFCNGSFTQYCDLSRQYDPKPAPNTTDGTPTGTPVPPYTGPSIESLFAEYGKGDLLAYMNKYWINQFDKNWLLWAHEFSKHATCFSTFQKECFAFQGPKASEFDDLFYFFETVIGYYKVHPTWGWLSAADIRPSNTTSYSFSDIQAALTTGYGVTPFIGCGGPRFNETEAGKGSLDNGGTQLNEMWYYYHVFGGAQRQQGVRLPADVAAGSVTTCAKAPGAIWYYERAPGSEAGSETGDC</sequence>
<dbReference type="EC" id="4.6.1.19" evidence="2"/>
<dbReference type="Gene3D" id="3.90.730.10">
    <property type="entry name" value="Ribonuclease T2-like"/>
    <property type="match status" value="1"/>
</dbReference>
<dbReference type="PANTHER" id="PTHR11240:SF17">
    <property type="entry name" value="RIBONUCLEASE T2"/>
    <property type="match status" value="1"/>
</dbReference>
<evidence type="ECO:0000313" key="6">
    <source>
        <dbReference type="EMBL" id="KOS18075.1"/>
    </source>
</evidence>
<feature type="signal peptide" evidence="5">
    <location>
        <begin position="1"/>
        <end position="20"/>
    </location>
</feature>
<evidence type="ECO:0000256" key="5">
    <source>
        <dbReference type="SAM" id="SignalP"/>
    </source>
</evidence>
<evidence type="ECO:0000256" key="4">
    <source>
        <dbReference type="RuleBase" id="RU004328"/>
    </source>
</evidence>
<dbReference type="SUPFAM" id="SSF55895">
    <property type="entry name" value="Ribonuclease Rh-like"/>
    <property type="match status" value="1"/>
</dbReference>
<gene>
    <name evidence="6" type="ORF">ESCO_003046</name>
</gene>
<keyword evidence="7" id="KW-1185">Reference proteome</keyword>
<name>A0A0M9VSU1_ESCWE</name>
<dbReference type="Proteomes" id="UP000053831">
    <property type="component" value="Unassembled WGS sequence"/>
</dbReference>
<dbReference type="InterPro" id="IPR018188">
    <property type="entry name" value="RNase_T2_His_AS_1"/>
</dbReference>
<comment type="similarity">
    <text evidence="1 4">Belongs to the RNase T2 family.</text>
</comment>
<dbReference type="AlphaFoldDB" id="A0A0M9VSU1"/>
<comment type="caution">
    <text evidence="6">The sequence shown here is derived from an EMBL/GenBank/DDBJ whole genome shotgun (WGS) entry which is preliminary data.</text>
</comment>
<dbReference type="InterPro" id="IPR001568">
    <property type="entry name" value="RNase_T2-like"/>
</dbReference>
<dbReference type="InterPro" id="IPR036430">
    <property type="entry name" value="RNase_T2-like_sf"/>
</dbReference>
<dbReference type="EMBL" id="LGSR01000022">
    <property type="protein sequence ID" value="KOS18075.1"/>
    <property type="molecule type" value="Genomic_DNA"/>
</dbReference>
<feature type="chain" id="PRO_5005839348" description="ribonuclease T2" evidence="5">
    <location>
        <begin position="21"/>
        <end position="334"/>
    </location>
</feature>
<evidence type="ECO:0000313" key="7">
    <source>
        <dbReference type="Proteomes" id="UP000053831"/>
    </source>
</evidence>
<dbReference type="OrthoDB" id="435754at2759"/>
<keyword evidence="3" id="KW-0540">Nuclease</keyword>
<dbReference type="GO" id="GO:0033897">
    <property type="term" value="F:ribonuclease T2 activity"/>
    <property type="evidence" value="ECO:0007669"/>
    <property type="project" value="UniProtKB-EC"/>
</dbReference>
<evidence type="ECO:0000256" key="2">
    <source>
        <dbReference type="ARBA" id="ARBA00012571"/>
    </source>
</evidence>
<dbReference type="InterPro" id="IPR033130">
    <property type="entry name" value="RNase_T2_His_AS_2"/>
</dbReference>
<keyword evidence="3" id="KW-0255">Endonuclease</keyword>
<dbReference type="Pfam" id="PF00445">
    <property type="entry name" value="Ribonuclease_T2"/>
    <property type="match status" value="1"/>
</dbReference>
<evidence type="ECO:0000256" key="1">
    <source>
        <dbReference type="ARBA" id="ARBA00007469"/>
    </source>
</evidence>
<proteinExistence type="inferred from homology"/>